<dbReference type="InterPro" id="IPR012337">
    <property type="entry name" value="RNaseH-like_sf"/>
</dbReference>
<keyword evidence="3" id="KW-0269">Exonuclease</keyword>
<gene>
    <name evidence="5" type="ORF">CWB99_10135</name>
</gene>
<dbReference type="SUPFAM" id="SSF53098">
    <property type="entry name" value="Ribonuclease H-like"/>
    <property type="match status" value="1"/>
</dbReference>
<dbReference type="GO" id="GO:0003676">
    <property type="term" value="F:nucleic acid binding"/>
    <property type="evidence" value="ECO:0007669"/>
    <property type="project" value="InterPro"/>
</dbReference>
<dbReference type="SMART" id="SM00479">
    <property type="entry name" value="EXOIII"/>
    <property type="match status" value="1"/>
</dbReference>
<dbReference type="GO" id="GO:0008408">
    <property type="term" value="F:3'-5' exonuclease activity"/>
    <property type="evidence" value="ECO:0007669"/>
    <property type="project" value="TreeGrafter"/>
</dbReference>
<proteinExistence type="predicted"/>
<sequence length="235" mass="27045">MAVQGDILSWPNRFAHLARQSNDERLRAFYNAGVQVPETPVSQARFVALDFETTGLDHETDDIVSVGLVPFDARRIYCRDAKHWIIKPATPLHTESVVVHQITHSQVSDAPDLDDILEELLACLAGRVIVVHYRHIERLFFNQTLIQRLGEGIEFPLIDTMMIEHQVETARQTFWQRFTRQPISSIRLADSRKRYGLPYYIAHHALSDALATAELLQAQLQHHYTQNTEIKSLWV</sequence>
<dbReference type="RefSeq" id="WP_138551276.1">
    <property type="nucleotide sequence ID" value="NZ_PNCH01000020.1"/>
</dbReference>
<dbReference type="CDD" id="cd06127">
    <property type="entry name" value="DEDDh"/>
    <property type="match status" value="1"/>
</dbReference>
<evidence type="ECO:0000256" key="2">
    <source>
        <dbReference type="ARBA" id="ARBA00022801"/>
    </source>
</evidence>
<name>A0A5S3WNW2_9GAMM</name>
<dbReference type="PANTHER" id="PTHR30231:SF4">
    <property type="entry name" value="PROTEIN NEN2"/>
    <property type="match status" value="1"/>
</dbReference>
<reference evidence="5 6" key="1">
    <citation type="submission" date="2018-01" db="EMBL/GenBank/DDBJ databases">
        <authorList>
            <person name="Paulsen S."/>
            <person name="Gram L.K."/>
        </authorList>
    </citation>
    <scope>NUCLEOTIDE SEQUENCE [LARGE SCALE GENOMIC DNA]</scope>
    <source>
        <strain evidence="5 6">S2676</strain>
    </source>
</reference>
<organism evidence="5 6">
    <name type="scientific">Pseudoalteromonas rubra</name>
    <dbReference type="NCBI Taxonomy" id="43658"/>
    <lineage>
        <taxon>Bacteria</taxon>
        <taxon>Pseudomonadati</taxon>
        <taxon>Pseudomonadota</taxon>
        <taxon>Gammaproteobacteria</taxon>
        <taxon>Alteromonadales</taxon>
        <taxon>Pseudoalteromonadaceae</taxon>
        <taxon>Pseudoalteromonas</taxon>
    </lineage>
</organism>
<reference evidence="6" key="2">
    <citation type="submission" date="2019-06" db="EMBL/GenBank/DDBJ databases">
        <title>Co-occurence of chitin degradation, pigmentation and bioactivity in marine Pseudoalteromonas.</title>
        <authorList>
            <person name="Sonnenschein E.C."/>
            <person name="Bech P.K."/>
        </authorList>
    </citation>
    <scope>NUCLEOTIDE SEQUENCE [LARGE SCALE GENOMIC DNA]</scope>
    <source>
        <strain evidence="6">S2676</strain>
    </source>
</reference>
<evidence type="ECO:0000259" key="4">
    <source>
        <dbReference type="SMART" id="SM00479"/>
    </source>
</evidence>
<dbReference type="GO" id="GO:0006259">
    <property type="term" value="P:DNA metabolic process"/>
    <property type="evidence" value="ECO:0007669"/>
    <property type="project" value="UniProtKB-ARBA"/>
</dbReference>
<dbReference type="AlphaFoldDB" id="A0A5S3WNW2"/>
<evidence type="ECO:0000256" key="1">
    <source>
        <dbReference type="ARBA" id="ARBA00022722"/>
    </source>
</evidence>
<evidence type="ECO:0000256" key="3">
    <source>
        <dbReference type="ARBA" id="ARBA00022839"/>
    </source>
</evidence>
<dbReference type="EMBL" id="PNCI01000019">
    <property type="protein sequence ID" value="TMP29117.1"/>
    <property type="molecule type" value="Genomic_DNA"/>
</dbReference>
<keyword evidence="2" id="KW-0378">Hydrolase</keyword>
<dbReference type="InterPro" id="IPR036397">
    <property type="entry name" value="RNaseH_sf"/>
</dbReference>
<accession>A0A5S3WNW2</accession>
<evidence type="ECO:0000313" key="5">
    <source>
        <dbReference type="EMBL" id="TMP29117.1"/>
    </source>
</evidence>
<comment type="caution">
    <text evidence="5">The sequence shown here is derived from an EMBL/GenBank/DDBJ whole genome shotgun (WGS) entry which is preliminary data.</text>
</comment>
<dbReference type="OrthoDB" id="5497329at2"/>
<dbReference type="PANTHER" id="PTHR30231">
    <property type="entry name" value="DNA POLYMERASE III SUBUNIT EPSILON"/>
    <property type="match status" value="1"/>
</dbReference>
<dbReference type="GO" id="GO:0005829">
    <property type="term" value="C:cytosol"/>
    <property type="evidence" value="ECO:0007669"/>
    <property type="project" value="TreeGrafter"/>
</dbReference>
<dbReference type="Pfam" id="PF00929">
    <property type="entry name" value="RNase_T"/>
    <property type="match status" value="1"/>
</dbReference>
<dbReference type="InterPro" id="IPR013520">
    <property type="entry name" value="Ribonucl_H"/>
</dbReference>
<feature type="domain" description="Exonuclease" evidence="4">
    <location>
        <begin position="45"/>
        <end position="225"/>
    </location>
</feature>
<dbReference type="Gene3D" id="3.30.420.10">
    <property type="entry name" value="Ribonuclease H-like superfamily/Ribonuclease H"/>
    <property type="match status" value="1"/>
</dbReference>
<protein>
    <submittedName>
        <fullName evidence="5">DNA polymerase III subunit epsilon</fullName>
    </submittedName>
</protein>
<evidence type="ECO:0000313" key="6">
    <source>
        <dbReference type="Proteomes" id="UP000310249"/>
    </source>
</evidence>
<dbReference type="Proteomes" id="UP000310249">
    <property type="component" value="Unassembled WGS sequence"/>
</dbReference>
<dbReference type="NCBIfam" id="NF006602">
    <property type="entry name" value="PRK09146.1"/>
    <property type="match status" value="1"/>
</dbReference>
<keyword evidence="1" id="KW-0540">Nuclease</keyword>